<dbReference type="Pfam" id="PF00072">
    <property type="entry name" value="Response_reg"/>
    <property type="match status" value="1"/>
</dbReference>
<dbReference type="Gene3D" id="3.40.50.2300">
    <property type="match status" value="1"/>
</dbReference>
<keyword evidence="4" id="KW-0238">DNA-binding</keyword>
<keyword evidence="9" id="KW-0808">Transferase</keyword>
<dbReference type="GO" id="GO:0006355">
    <property type="term" value="P:regulation of DNA-templated transcription"/>
    <property type="evidence" value="ECO:0007669"/>
    <property type="project" value="TreeGrafter"/>
</dbReference>
<evidence type="ECO:0000259" key="7">
    <source>
        <dbReference type="PROSITE" id="PS50110"/>
    </source>
</evidence>
<dbReference type="GO" id="GO:0032993">
    <property type="term" value="C:protein-DNA complex"/>
    <property type="evidence" value="ECO:0007669"/>
    <property type="project" value="TreeGrafter"/>
</dbReference>
<dbReference type="Proteomes" id="UP000663720">
    <property type="component" value="Chromosome"/>
</dbReference>
<dbReference type="PANTHER" id="PTHR48111:SF1">
    <property type="entry name" value="TWO-COMPONENT RESPONSE REGULATOR ORR33"/>
    <property type="match status" value="1"/>
</dbReference>
<reference evidence="9" key="1">
    <citation type="journal article" date="2021" name="Microb. Physiol.">
        <title>Proteogenomic Insights into the Physiology of Marine, Sulfate-Reducing, Filamentous Desulfonema limicola and Desulfonema magnum.</title>
        <authorList>
            <person name="Schnaars V."/>
            <person name="Wohlbrand L."/>
            <person name="Scheve S."/>
            <person name="Hinrichs C."/>
            <person name="Reinhardt R."/>
            <person name="Rabus R."/>
        </authorList>
    </citation>
    <scope>NUCLEOTIDE SEQUENCE</scope>
    <source>
        <strain evidence="9">5ac10</strain>
    </source>
</reference>
<dbReference type="RefSeq" id="WP_207690805.1">
    <property type="nucleotide sequence ID" value="NZ_CP061799.1"/>
</dbReference>
<proteinExistence type="predicted"/>
<evidence type="ECO:0000259" key="8">
    <source>
        <dbReference type="PROSITE" id="PS50112"/>
    </source>
</evidence>
<protein>
    <submittedName>
        <fullName evidence="9">Two component system response regulator/histidine kinase</fullName>
    </submittedName>
</protein>
<sequence length="210" mass="23844">MPDKYKILIVDDVPKNIQVVASILQNQGYSMAFAQDGHTALEQVGSNAFDLILLDIMMPGMDGFEVCRQLRKKPGNKDVPVLFLTAKTETESIVNGFEAGAMDYVIKPVNEAELLARVKTHLELYRSRKELIEINQRLNEEIKERKIVEYRFRSMYENAVQGMFQSTFSGRITSLNPAYARILGYDSPDEVLNIDNVADVFYDTPRIALT</sequence>
<dbReference type="CDD" id="cd19920">
    <property type="entry name" value="REC_PA4781-like"/>
    <property type="match status" value="1"/>
</dbReference>
<dbReference type="InterPro" id="IPR039420">
    <property type="entry name" value="WalR-like"/>
</dbReference>
<dbReference type="GO" id="GO:0005829">
    <property type="term" value="C:cytosol"/>
    <property type="evidence" value="ECO:0007669"/>
    <property type="project" value="TreeGrafter"/>
</dbReference>
<feature type="domain" description="PAS" evidence="8">
    <location>
        <begin position="148"/>
        <end position="189"/>
    </location>
</feature>
<gene>
    <name evidence="9" type="ORF">dnl_12550</name>
</gene>
<evidence type="ECO:0000256" key="3">
    <source>
        <dbReference type="ARBA" id="ARBA00023015"/>
    </source>
</evidence>
<feature type="modified residue" description="4-aspartylphosphate" evidence="6">
    <location>
        <position position="55"/>
    </location>
</feature>
<keyword evidence="5" id="KW-0804">Transcription</keyword>
<dbReference type="GO" id="GO:0016301">
    <property type="term" value="F:kinase activity"/>
    <property type="evidence" value="ECO:0007669"/>
    <property type="project" value="UniProtKB-KW"/>
</dbReference>
<dbReference type="Pfam" id="PF13188">
    <property type="entry name" value="PAS_8"/>
    <property type="match status" value="1"/>
</dbReference>
<keyword evidence="10" id="KW-1185">Reference proteome</keyword>
<evidence type="ECO:0000256" key="2">
    <source>
        <dbReference type="ARBA" id="ARBA00023012"/>
    </source>
</evidence>
<name>A0A975B588_9BACT</name>
<organism evidence="9 10">
    <name type="scientific">Desulfonema limicola</name>
    <dbReference type="NCBI Taxonomy" id="45656"/>
    <lineage>
        <taxon>Bacteria</taxon>
        <taxon>Pseudomonadati</taxon>
        <taxon>Thermodesulfobacteriota</taxon>
        <taxon>Desulfobacteria</taxon>
        <taxon>Desulfobacterales</taxon>
        <taxon>Desulfococcaceae</taxon>
        <taxon>Desulfonema</taxon>
    </lineage>
</organism>
<dbReference type="GO" id="GO:0000976">
    <property type="term" value="F:transcription cis-regulatory region binding"/>
    <property type="evidence" value="ECO:0007669"/>
    <property type="project" value="TreeGrafter"/>
</dbReference>
<dbReference type="SUPFAM" id="SSF55785">
    <property type="entry name" value="PYP-like sensor domain (PAS domain)"/>
    <property type="match status" value="1"/>
</dbReference>
<keyword evidence="3" id="KW-0805">Transcription regulation</keyword>
<dbReference type="GO" id="GO:0000156">
    <property type="term" value="F:phosphorelay response regulator activity"/>
    <property type="evidence" value="ECO:0007669"/>
    <property type="project" value="TreeGrafter"/>
</dbReference>
<evidence type="ECO:0000256" key="4">
    <source>
        <dbReference type="ARBA" id="ARBA00023125"/>
    </source>
</evidence>
<dbReference type="SMART" id="SM00448">
    <property type="entry name" value="REC"/>
    <property type="match status" value="1"/>
</dbReference>
<dbReference type="InterPro" id="IPR001789">
    <property type="entry name" value="Sig_transdc_resp-reg_receiver"/>
</dbReference>
<dbReference type="PROSITE" id="PS50110">
    <property type="entry name" value="RESPONSE_REGULATORY"/>
    <property type="match status" value="1"/>
</dbReference>
<dbReference type="PANTHER" id="PTHR48111">
    <property type="entry name" value="REGULATOR OF RPOS"/>
    <property type="match status" value="1"/>
</dbReference>
<keyword evidence="9" id="KW-0418">Kinase</keyword>
<feature type="domain" description="Response regulatory" evidence="7">
    <location>
        <begin position="6"/>
        <end position="122"/>
    </location>
</feature>
<dbReference type="InterPro" id="IPR011006">
    <property type="entry name" value="CheY-like_superfamily"/>
</dbReference>
<dbReference type="FunFam" id="3.40.50.2300:FF:000001">
    <property type="entry name" value="DNA-binding response regulator PhoB"/>
    <property type="match status" value="1"/>
</dbReference>
<dbReference type="InterPro" id="IPR035965">
    <property type="entry name" value="PAS-like_dom_sf"/>
</dbReference>
<dbReference type="NCBIfam" id="TIGR00229">
    <property type="entry name" value="sensory_box"/>
    <property type="match status" value="1"/>
</dbReference>
<dbReference type="SUPFAM" id="SSF52172">
    <property type="entry name" value="CheY-like"/>
    <property type="match status" value="1"/>
</dbReference>
<accession>A0A975B588</accession>
<dbReference type="Gene3D" id="3.30.450.20">
    <property type="entry name" value="PAS domain"/>
    <property type="match status" value="1"/>
</dbReference>
<evidence type="ECO:0000313" key="9">
    <source>
        <dbReference type="EMBL" id="QTA79008.1"/>
    </source>
</evidence>
<dbReference type="EMBL" id="CP061799">
    <property type="protein sequence ID" value="QTA79008.1"/>
    <property type="molecule type" value="Genomic_DNA"/>
</dbReference>
<evidence type="ECO:0000256" key="6">
    <source>
        <dbReference type="PROSITE-ProRule" id="PRU00169"/>
    </source>
</evidence>
<keyword evidence="2" id="KW-0902">Two-component regulatory system</keyword>
<dbReference type="AlphaFoldDB" id="A0A975B588"/>
<keyword evidence="1 6" id="KW-0597">Phosphoprotein</keyword>
<evidence type="ECO:0000256" key="5">
    <source>
        <dbReference type="ARBA" id="ARBA00023163"/>
    </source>
</evidence>
<dbReference type="PROSITE" id="PS50112">
    <property type="entry name" value="PAS"/>
    <property type="match status" value="1"/>
</dbReference>
<dbReference type="InterPro" id="IPR000014">
    <property type="entry name" value="PAS"/>
</dbReference>
<evidence type="ECO:0000256" key="1">
    <source>
        <dbReference type="ARBA" id="ARBA00022553"/>
    </source>
</evidence>
<evidence type="ECO:0000313" key="10">
    <source>
        <dbReference type="Proteomes" id="UP000663720"/>
    </source>
</evidence>
<dbReference type="KEGG" id="dli:dnl_12550"/>